<organism evidence="1">
    <name type="scientific">Leptospira borgpetersenii serovar Ballum</name>
    <dbReference type="NCBI Taxonomy" id="280505"/>
    <lineage>
        <taxon>Bacteria</taxon>
        <taxon>Pseudomonadati</taxon>
        <taxon>Spirochaetota</taxon>
        <taxon>Spirochaetia</taxon>
        <taxon>Leptospirales</taxon>
        <taxon>Leptospiraceae</taxon>
        <taxon>Leptospira</taxon>
    </lineage>
</organism>
<dbReference type="EMBL" id="CP012029">
    <property type="protein sequence ID" value="ALO27110.1"/>
    <property type="molecule type" value="Genomic_DNA"/>
</dbReference>
<accession>A0A0S2ITZ6</accession>
<proteinExistence type="predicted"/>
<reference evidence="1 2" key="1">
    <citation type="journal article" date="2015" name="PLoS Negl. Trop. Dis.">
        <title>Distribution of Plasmids in Distinct Leptospira Pathogenic Species.</title>
        <authorList>
            <person name="Wang Y."/>
            <person name="Zhuang X."/>
            <person name="Zhong Y."/>
            <person name="Zhang C."/>
            <person name="Zhang Y."/>
            <person name="Zeng L."/>
            <person name="Zhu Y."/>
            <person name="He P."/>
            <person name="Dong K."/>
            <person name="Pal U."/>
            <person name="Guo X."/>
            <person name="Qin J."/>
        </authorList>
    </citation>
    <scope>NUCLEOTIDE SEQUENCE [LARGE SCALE GENOMIC DNA]</scope>
    <source>
        <strain evidence="1 2">56604</strain>
    </source>
</reference>
<name>A0A0S2ITZ6_LEPBO</name>
<evidence type="ECO:0000313" key="2">
    <source>
        <dbReference type="Proteomes" id="UP000058857"/>
    </source>
</evidence>
<gene>
    <name evidence="1" type="ORF">LBBP_02894</name>
</gene>
<dbReference type="PATRIC" id="fig|280505.15.peg.2823"/>
<evidence type="ECO:0000313" key="1">
    <source>
        <dbReference type="EMBL" id="ALO27110.1"/>
    </source>
</evidence>
<protein>
    <submittedName>
        <fullName evidence="1">Uncharacterized protein</fullName>
    </submittedName>
</protein>
<sequence length="46" mass="5297">MDRSKPVSEKGKRILFVEYTKIMKFRSAFSPKTTRTILGKCAGEFL</sequence>
<dbReference type="Proteomes" id="UP000058857">
    <property type="component" value="Chromosome 1"/>
</dbReference>
<dbReference type="AlphaFoldDB" id="A0A0S2ITZ6"/>